<proteinExistence type="predicted"/>
<feature type="domain" description="NPHP4 Ig-like" evidence="3">
    <location>
        <begin position="1244"/>
        <end position="1328"/>
    </location>
</feature>
<dbReference type="InterPro" id="IPR058686">
    <property type="entry name" value="Ig_NPHP4_3rd"/>
</dbReference>
<gene>
    <name evidence="6" type="ORF">PPERSA_05020</name>
</gene>
<dbReference type="Pfam" id="PF26015">
    <property type="entry name" value="Ig_NPH4_3rd"/>
    <property type="match status" value="1"/>
</dbReference>
<feature type="region of interest" description="Disordered" evidence="2">
    <location>
        <begin position="870"/>
        <end position="901"/>
    </location>
</feature>
<dbReference type="PANTHER" id="PTHR31043">
    <property type="entry name" value="NEPHROCYSTIN-4"/>
    <property type="match status" value="1"/>
</dbReference>
<dbReference type="OMA" id="FEIRISL"/>
<comment type="caution">
    <text evidence="6">The sequence shown here is derived from an EMBL/GenBank/DDBJ whole genome shotgun (WGS) entry which is preliminary data.</text>
</comment>
<evidence type="ECO:0000259" key="3">
    <source>
        <dbReference type="Pfam" id="PF26015"/>
    </source>
</evidence>
<evidence type="ECO:0000259" key="5">
    <source>
        <dbReference type="Pfam" id="PF26187"/>
    </source>
</evidence>
<feature type="compositionally biased region" description="Basic and acidic residues" evidence="2">
    <location>
        <begin position="872"/>
        <end position="881"/>
    </location>
</feature>
<name>A0A0V0QVY4_PSEPJ</name>
<feature type="compositionally biased region" description="Low complexity" evidence="2">
    <location>
        <begin position="480"/>
        <end position="503"/>
    </location>
</feature>
<dbReference type="InterPro" id="IPR058685">
    <property type="entry name" value="Ig_NPHP4_4th"/>
</dbReference>
<keyword evidence="1" id="KW-0175">Coiled coil</keyword>
<feature type="compositionally biased region" description="Low complexity" evidence="2">
    <location>
        <begin position="884"/>
        <end position="898"/>
    </location>
</feature>
<dbReference type="PANTHER" id="PTHR31043:SF3">
    <property type="entry name" value="NEPHROCYSTIN-4"/>
    <property type="match status" value="1"/>
</dbReference>
<dbReference type="Proteomes" id="UP000054937">
    <property type="component" value="Unassembled WGS sequence"/>
</dbReference>
<reference evidence="6 7" key="1">
    <citation type="journal article" date="2015" name="Sci. Rep.">
        <title>Genome of the facultative scuticociliatosis pathogen Pseudocohnilembus persalinus provides insight into its virulence through horizontal gene transfer.</title>
        <authorList>
            <person name="Xiong J."/>
            <person name="Wang G."/>
            <person name="Cheng J."/>
            <person name="Tian M."/>
            <person name="Pan X."/>
            <person name="Warren A."/>
            <person name="Jiang C."/>
            <person name="Yuan D."/>
            <person name="Miao W."/>
        </authorList>
    </citation>
    <scope>NUCLEOTIDE SEQUENCE [LARGE SCALE GENOMIC DNA]</scope>
    <source>
        <strain evidence="6">36N120E</strain>
    </source>
</reference>
<dbReference type="Pfam" id="PF26187">
    <property type="entry name" value="Ig_NPHP4_4th"/>
    <property type="match status" value="1"/>
</dbReference>
<feature type="compositionally biased region" description="Low complexity" evidence="2">
    <location>
        <begin position="449"/>
        <end position="468"/>
    </location>
</feature>
<dbReference type="GO" id="GO:0090090">
    <property type="term" value="P:negative regulation of canonical Wnt signaling pathway"/>
    <property type="evidence" value="ECO:0007669"/>
    <property type="project" value="InterPro"/>
</dbReference>
<dbReference type="EMBL" id="LDAU01000096">
    <property type="protein sequence ID" value="KRX06407.1"/>
    <property type="molecule type" value="Genomic_DNA"/>
</dbReference>
<keyword evidence="7" id="KW-1185">Reference proteome</keyword>
<protein>
    <submittedName>
        <fullName evidence="6">Uncharacterized protein</fullName>
    </submittedName>
</protein>
<dbReference type="InterPro" id="IPR058765">
    <property type="entry name" value="NPHP4_C2-like"/>
</dbReference>
<dbReference type="InParanoid" id="A0A0V0QVY4"/>
<evidence type="ECO:0000313" key="7">
    <source>
        <dbReference type="Proteomes" id="UP000054937"/>
    </source>
</evidence>
<evidence type="ECO:0000313" key="6">
    <source>
        <dbReference type="EMBL" id="KRX06407.1"/>
    </source>
</evidence>
<dbReference type="Pfam" id="PF26186">
    <property type="entry name" value="NPHP4_C2_3rd"/>
    <property type="match status" value="1"/>
</dbReference>
<feature type="compositionally biased region" description="Basic and acidic residues" evidence="2">
    <location>
        <begin position="469"/>
        <end position="478"/>
    </location>
</feature>
<dbReference type="OrthoDB" id="313446at2759"/>
<organism evidence="6 7">
    <name type="scientific">Pseudocohnilembus persalinus</name>
    <name type="common">Ciliate</name>
    <dbReference type="NCBI Taxonomy" id="266149"/>
    <lineage>
        <taxon>Eukaryota</taxon>
        <taxon>Sar</taxon>
        <taxon>Alveolata</taxon>
        <taxon>Ciliophora</taxon>
        <taxon>Intramacronucleata</taxon>
        <taxon>Oligohymenophorea</taxon>
        <taxon>Scuticociliatia</taxon>
        <taxon>Philasterida</taxon>
        <taxon>Pseudocohnilembidae</taxon>
        <taxon>Pseudocohnilembus</taxon>
    </lineage>
</organism>
<dbReference type="GO" id="GO:0097730">
    <property type="term" value="C:non-motile cilium"/>
    <property type="evidence" value="ECO:0007669"/>
    <property type="project" value="InterPro"/>
</dbReference>
<sequence>MQDPVTTSAFRDHSRTSVSFQSEEKLVNEWRKFRKSNKYVNAAEIQDLNSFDSNTTSYKFLIHNIDNLVPKRQVGNDSRLGVRFISNFFSKKLKRFFGRTMESAVLQLDQTQGGQYVLQEPQSLAMYYHTKVNPEAQCIIVVEMFLYELGRQDQTLGTESLGYAVINMLKESKIDSSNQDINNFDIEYFRLGSPRELISISQDQKKTTVSLQYTIQQSEFLHQVKHLIPESCLIGNIDPVPGLQHPYHLPIQGSIQPENLGHLKISDIQIFVPEQISHALKDYISKQAQQEDIKINFKAQRLCAAIHNGWTLVNSNAMENSVRLTQAQGKTQADNSKVDVFESGMDLSVNNVYFHNIGLLVLQLEYVYEVFRKGERGSEEIKVLGFIPKPLLEIQSKQNTYITNTNFISAKGATVDGKKILDLGKYGIKLSLKIETFLSQNLEQKRQQKQSQSGYQQPRPEDQQQQQIKDYKRDDSNDRQNQQQQQQQQQPAQPQQVQSVYQQPQPQQIIQNIDYTRINQLQAQIDNYQEDVRRYIQQSNHQNQNNMQETQQVFDSLKKMIYELKQQQDRELQLLQQSGIQKSRPQTSGGRFYDEQEDYDRGAYMSNQDRERERMMQTFQYIDRKPQGEQQRAYTAEAFYNARDLKQGDLTFLASQGVRGLLDDTQMRNYDEENDYEMLKKEQQDPLRANIVNIAFISLKPRLEEIVKGQGKGNNSLYNEDFCIPERLYFSYNFYDYPLFKTDTISYEDAGNIPQLNKKLQQSQQIVLIKESYLQRIGDSKEPSYYYEVDPSKYNYKEAHRDFIKYIAHKSLHVDIWNADSLMLYGTIKIPLKHLLRRGNPVAESCKEYDIIDPNFQRIKGSLIVKMSNKGRQQEVTDQQRYDNQNQNQISQNGNQKQPNTYENAVKRKVKSTAPLRIPEQFKQQSREMGIKEDLLKDPEERRKLRISNWKINQYKEIENQPINNSLKQTENKKKFLESLIQYKQSKKDKFVKDVLSNFLNEMKNLTVFFARQEIISYEIINTSNRQAIYKIQINDPDEQFLTEPEFQLIEKPNEWQHWVTRNGYNPVNDFNQIQAGHITLMPGHKDPEMASLENAEQLVAEKDDSYRKKYINPRNISVFITDTNQKTQTQGFKLRVQPHSQVIDHLFRYYERENRLLNIVLPSLYHQAQSPRTKPFLHWTNKKAEVEWLNANEISLKAQAPQAAEINRFNILAYSDPYKSELLGNWQIEIHSLKGIELSKVKMGQAVPFKLTVDDNIQRTVKLYSSHPFIVGFREKDQLPRTIQPHRTEVIEAIAKSYSEAPKRVQINCVDVNSKELVHSWIVNIETDQPTISKKFLLECKVGVDEVHKFVYYNRAPNYYIYSFESSDPEIMEVLDSKVGIEKGQKEQIKIKFHKRDSPGIAEVYVFAQDENERNFEVLLFQVKYTHTI</sequence>
<accession>A0A0V0QVY4</accession>
<feature type="region of interest" description="Disordered" evidence="2">
    <location>
        <begin position="445"/>
        <end position="503"/>
    </location>
</feature>
<feature type="domain" description="NPHP4 Ig-like" evidence="5">
    <location>
        <begin position="1339"/>
        <end position="1426"/>
    </location>
</feature>
<dbReference type="InterPro" id="IPR029775">
    <property type="entry name" value="NPHP4"/>
</dbReference>
<evidence type="ECO:0000256" key="2">
    <source>
        <dbReference type="SAM" id="MobiDB-lite"/>
    </source>
</evidence>
<feature type="coiled-coil region" evidence="1">
    <location>
        <begin position="518"/>
        <end position="567"/>
    </location>
</feature>
<dbReference type="GO" id="GO:0005856">
    <property type="term" value="C:cytoskeleton"/>
    <property type="evidence" value="ECO:0007669"/>
    <property type="project" value="InterPro"/>
</dbReference>
<feature type="domain" description="NPHP4 C2-like" evidence="4">
    <location>
        <begin position="723"/>
        <end position="859"/>
    </location>
</feature>
<evidence type="ECO:0000259" key="4">
    <source>
        <dbReference type="Pfam" id="PF26186"/>
    </source>
</evidence>
<evidence type="ECO:0000256" key="1">
    <source>
        <dbReference type="SAM" id="Coils"/>
    </source>
</evidence>